<dbReference type="GeneID" id="19107317"/>
<gene>
    <name evidence="3" type="ORF">BAUCODRAFT_118342</name>
</gene>
<accession>M2NM60</accession>
<dbReference type="GO" id="GO:0030247">
    <property type="term" value="F:polysaccharide binding"/>
    <property type="evidence" value="ECO:0007669"/>
    <property type="project" value="TreeGrafter"/>
</dbReference>
<dbReference type="eggNOG" id="ENOG502RP86">
    <property type="taxonomic scope" value="Eukaryota"/>
</dbReference>
<dbReference type="Gene3D" id="2.60.40.2080">
    <property type="match status" value="3"/>
</dbReference>
<reference evidence="3 4" key="1">
    <citation type="journal article" date="2012" name="PLoS Pathog.">
        <title>Diverse lifestyles and strategies of plant pathogenesis encoded in the genomes of eighteen Dothideomycetes fungi.</title>
        <authorList>
            <person name="Ohm R.A."/>
            <person name="Feau N."/>
            <person name="Henrissat B."/>
            <person name="Schoch C.L."/>
            <person name="Horwitz B.A."/>
            <person name="Barry K.W."/>
            <person name="Condon B.J."/>
            <person name="Copeland A.C."/>
            <person name="Dhillon B."/>
            <person name="Glaser F."/>
            <person name="Hesse C.N."/>
            <person name="Kosti I."/>
            <person name="LaButti K."/>
            <person name="Lindquist E.A."/>
            <person name="Lucas S."/>
            <person name="Salamov A.A."/>
            <person name="Bradshaw R.E."/>
            <person name="Ciuffetti L."/>
            <person name="Hamelin R.C."/>
            <person name="Kema G.H.J."/>
            <person name="Lawrence C."/>
            <person name="Scott J.A."/>
            <person name="Spatafora J.W."/>
            <person name="Turgeon B.G."/>
            <person name="de Wit P.J.G.M."/>
            <person name="Zhong S."/>
            <person name="Goodwin S.B."/>
            <person name="Grigoriev I.V."/>
        </authorList>
    </citation>
    <scope>NUCLEOTIDE SEQUENCE [LARGE SCALE GENOMIC DNA]</scope>
    <source>
        <strain evidence="3 4">UAMH 10762</strain>
    </source>
</reference>
<dbReference type="RefSeq" id="XP_007671769.1">
    <property type="nucleotide sequence ID" value="XM_007673579.1"/>
</dbReference>
<dbReference type="EMBL" id="KB445550">
    <property type="protein sequence ID" value="EMD00585.1"/>
    <property type="molecule type" value="Genomic_DNA"/>
</dbReference>
<dbReference type="Proteomes" id="UP000011761">
    <property type="component" value="Unassembled WGS sequence"/>
</dbReference>
<dbReference type="GO" id="GO:0009986">
    <property type="term" value="C:cell surface"/>
    <property type="evidence" value="ECO:0007669"/>
    <property type="project" value="TreeGrafter"/>
</dbReference>
<dbReference type="GO" id="GO:0098636">
    <property type="term" value="C:protein complex involved in cell adhesion"/>
    <property type="evidence" value="ECO:0007669"/>
    <property type="project" value="TreeGrafter"/>
</dbReference>
<dbReference type="PANTHER" id="PTHR46938">
    <property type="entry name" value="DISCOIDIN-1 SUBUNIT A-RELATED-RELATED"/>
    <property type="match status" value="1"/>
</dbReference>
<dbReference type="GO" id="GO:0046871">
    <property type="term" value="F:N-acetylgalactosamine binding"/>
    <property type="evidence" value="ECO:0007669"/>
    <property type="project" value="TreeGrafter"/>
</dbReference>
<feature type="domain" description="H-type lectin" evidence="2">
    <location>
        <begin position="138"/>
        <end position="206"/>
    </location>
</feature>
<dbReference type="GO" id="GO:0070492">
    <property type="term" value="F:oligosaccharide binding"/>
    <property type="evidence" value="ECO:0007669"/>
    <property type="project" value="TreeGrafter"/>
</dbReference>
<feature type="domain" description="H-type lectin" evidence="2">
    <location>
        <begin position="33"/>
        <end position="95"/>
    </location>
</feature>
<evidence type="ECO:0000259" key="2">
    <source>
        <dbReference type="Pfam" id="PF09458"/>
    </source>
</evidence>
<sequence>MVHVARSRADNGNFSTEEVRKSSKPCPSTSRLIAFSKGHYKEPPNLAGGFASLNISSEKPIRANLIADSITEDTFRIALETWADSVLYSASATWIEHKANARDCVFGQFDTNYDARKPTASPRKRTSHLQAASKKNAQTFSFPRAYKEPPEVICWLNRLDLPSGPDYNYKIRAFADAIDNRGFTGHLNTWDDDGGLNGAAMCWIAFPKQKRHVDCGRFSTNDIRKRTNPREKTSGTVKFKQRFQTVPTVLAALSMLDAAGNADLRVKVLITDVKYDGFRWSLETWGDSTLYAASASWIALGFP</sequence>
<evidence type="ECO:0000256" key="1">
    <source>
        <dbReference type="SAM" id="MobiDB-lite"/>
    </source>
</evidence>
<proteinExistence type="predicted"/>
<feature type="domain" description="H-type lectin" evidence="2">
    <location>
        <begin position="236"/>
        <end position="299"/>
    </location>
</feature>
<protein>
    <recommendedName>
        <fullName evidence="2">H-type lectin domain-containing protein</fullName>
    </recommendedName>
</protein>
<name>M2NM60_BAUPA</name>
<dbReference type="HOGENOM" id="CLU_058882_0_0_1"/>
<dbReference type="OrthoDB" id="291007at2759"/>
<dbReference type="KEGG" id="bcom:BAUCODRAFT_118342"/>
<evidence type="ECO:0000313" key="4">
    <source>
        <dbReference type="Proteomes" id="UP000011761"/>
    </source>
</evidence>
<evidence type="ECO:0000313" key="3">
    <source>
        <dbReference type="EMBL" id="EMD00585.1"/>
    </source>
</evidence>
<organism evidence="3 4">
    <name type="scientific">Baudoinia panamericana (strain UAMH 10762)</name>
    <name type="common">Angels' share fungus</name>
    <name type="synonym">Baudoinia compniacensis (strain UAMH 10762)</name>
    <dbReference type="NCBI Taxonomy" id="717646"/>
    <lineage>
        <taxon>Eukaryota</taxon>
        <taxon>Fungi</taxon>
        <taxon>Dikarya</taxon>
        <taxon>Ascomycota</taxon>
        <taxon>Pezizomycotina</taxon>
        <taxon>Dothideomycetes</taxon>
        <taxon>Dothideomycetidae</taxon>
        <taxon>Mycosphaerellales</taxon>
        <taxon>Teratosphaeriaceae</taxon>
        <taxon>Baudoinia</taxon>
    </lineage>
</organism>
<dbReference type="Pfam" id="PF09458">
    <property type="entry name" value="H_lectin"/>
    <property type="match status" value="3"/>
</dbReference>
<feature type="region of interest" description="Disordered" evidence="1">
    <location>
        <begin position="116"/>
        <end position="135"/>
    </location>
</feature>
<feature type="region of interest" description="Disordered" evidence="1">
    <location>
        <begin position="1"/>
        <end position="27"/>
    </location>
</feature>
<dbReference type="OMA" id="ITHCFRI"/>
<dbReference type="GO" id="GO:0098609">
    <property type="term" value="P:cell-cell adhesion"/>
    <property type="evidence" value="ECO:0007669"/>
    <property type="project" value="TreeGrafter"/>
</dbReference>
<dbReference type="AlphaFoldDB" id="M2NM60"/>
<dbReference type="InterPro" id="IPR052487">
    <property type="entry name" value="Galactose-binding_lectin"/>
</dbReference>
<dbReference type="InterPro" id="IPR019019">
    <property type="entry name" value="H-type_lectin_domain"/>
</dbReference>
<dbReference type="InterPro" id="IPR037221">
    <property type="entry name" value="H-type_lectin_dom_sf"/>
</dbReference>
<dbReference type="SUPFAM" id="SSF141086">
    <property type="entry name" value="Agglutinin HPA-like"/>
    <property type="match status" value="3"/>
</dbReference>
<keyword evidence="4" id="KW-1185">Reference proteome</keyword>